<dbReference type="AlphaFoldDB" id="A0A0F0CQN6"/>
<sequence>MQIYLKKNLKNFSSKLQPKYSNQRVFTGNIEIDNNLIVRALTQLQATPYISGKNADIIYKGLSAVKTVFLNEDGLYFASRGLINDKLAIEQVHKHLGELAVEISKMSRPA</sequence>
<keyword evidence="2" id="KW-1185">Reference proteome</keyword>
<dbReference type="Proteomes" id="UP000033428">
    <property type="component" value="Unassembled WGS sequence"/>
</dbReference>
<accession>A0A0F0CQN6</accession>
<reference evidence="1 2" key="1">
    <citation type="submission" date="2015-02" db="EMBL/GenBank/DDBJ databases">
        <title>Single-cell genomics of uncultivated deep-branching MTB reveals a conserved set of magnetosome genes.</title>
        <authorList>
            <person name="Kolinko S."/>
            <person name="Richter M."/>
            <person name="Glockner F.O."/>
            <person name="Brachmann A."/>
            <person name="Schuler D."/>
        </authorList>
    </citation>
    <scope>NUCLEOTIDE SEQUENCE [LARGE SCALE GENOMIC DNA]</scope>
    <source>
        <strain evidence="1">SKK-01</strain>
    </source>
</reference>
<dbReference type="EMBL" id="JYNY01000372">
    <property type="protein sequence ID" value="KJJ84319.1"/>
    <property type="molecule type" value="Genomic_DNA"/>
</dbReference>
<evidence type="ECO:0000313" key="2">
    <source>
        <dbReference type="Proteomes" id="UP000033428"/>
    </source>
</evidence>
<proteinExistence type="predicted"/>
<gene>
    <name evidence="1" type="ORF">OMAG_001782</name>
</gene>
<organism evidence="1 2">
    <name type="scientific">Candidatus Omnitrophus magneticus</name>
    <dbReference type="NCBI Taxonomy" id="1609969"/>
    <lineage>
        <taxon>Bacteria</taxon>
        <taxon>Pseudomonadati</taxon>
        <taxon>Candidatus Omnitrophota</taxon>
        <taxon>Candidatus Omnitrophus</taxon>
    </lineage>
</organism>
<evidence type="ECO:0000313" key="1">
    <source>
        <dbReference type="EMBL" id="KJJ84319.1"/>
    </source>
</evidence>
<protein>
    <submittedName>
        <fullName evidence="1">Uncharacterized protein</fullName>
    </submittedName>
</protein>
<name>A0A0F0CQN6_9BACT</name>
<comment type="caution">
    <text evidence="1">The sequence shown here is derived from an EMBL/GenBank/DDBJ whole genome shotgun (WGS) entry which is preliminary data.</text>
</comment>